<dbReference type="PROSITE" id="PS00131">
    <property type="entry name" value="CARBOXYPEPT_SER_SER"/>
    <property type="match status" value="1"/>
</dbReference>
<keyword evidence="5" id="KW-0325">Glycoprotein</keyword>
<dbReference type="AlphaFoldDB" id="A0A381W247"/>
<keyword evidence="4" id="KW-0378">Hydrolase</keyword>
<dbReference type="EMBL" id="UINC01010488">
    <property type="protein sequence ID" value="SVA46626.1"/>
    <property type="molecule type" value="Genomic_DNA"/>
</dbReference>
<evidence type="ECO:0000256" key="1">
    <source>
        <dbReference type="ARBA" id="ARBA00022645"/>
    </source>
</evidence>
<name>A0A381W247_9ZZZZ</name>
<dbReference type="InterPro" id="IPR029058">
    <property type="entry name" value="AB_hydrolase_fold"/>
</dbReference>
<dbReference type="PANTHER" id="PTHR11802">
    <property type="entry name" value="SERINE PROTEASE FAMILY S10 SERINE CARBOXYPEPTIDASE"/>
    <property type="match status" value="1"/>
</dbReference>
<sequence>MRITIAFLMLVFIYPQGGEANASKDAQENPVRFSKEMRGTFNQKKMSYLASHYETIIYEKNTYENPMASIFVTEYRTLKNDPKRPVIFIFNGGPGSASLWLHMGVLGPKVVKVPSDATDDGSPPYNLIDNNSSPLDVADLVFIDPVGTGYSLAMGDHENKEFWGVKQDAESVSQFVRRWIQDNNRWNSPKFILGESYGGIRGPQMLNELRNGSLTNIEINGIILVSPATDLQHIRFTPGNNMPYIGYLPTYAATAYYHGKIKTSKSLKDFYEEAKDFSLHEFGPALLMGARISEKEKDNIAERLSYYSGLSKQFILNSNLRVDASSFRKELLREEGFSVGRLDARYKGKDYVVTGQYPDTDISSEGFSAAYVSALHAWLAEIGVNIKRLYRSGDDELSKNWDWVSTQKGWPRYVNVAPHIGRAMRENVDFKVYIACGIYDLATPCYTNTNFIYDNGIDPSRVRFSEFEGGHMMYNHHPSFDQFLSEVRNFVSENN</sequence>
<dbReference type="GO" id="GO:0004185">
    <property type="term" value="F:serine-type carboxypeptidase activity"/>
    <property type="evidence" value="ECO:0007669"/>
    <property type="project" value="InterPro"/>
</dbReference>
<dbReference type="Pfam" id="PF00450">
    <property type="entry name" value="Peptidase_S10"/>
    <property type="match status" value="1"/>
</dbReference>
<keyword evidence="1" id="KW-0121">Carboxypeptidase</keyword>
<dbReference type="InterPro" id="IPR001563">
    <property type="entry name" value="Peptidase_S10"/>
</dbReference>
<dbReference type="InterPro" id="IPR018202">
    <property type="entry name" value="Ser_caboxypep_ser_AS"/>
</dbReference>
<proteinExistence type="predicted"/>
<reference evidence="6" key="1">
    <citation type="submission" date="2018-05" db="EMBL/GenBank/DDBJ databases">
        <authorList>
            <person name="Lanie J.A."/>
            <person name="Ng W.-L."/>
            <person name="Kazmierczak K.M."/>
            <person name="Andrzejewski T.M."/>
            <person name="Davidsen T.M."/>
            <person name="Wayne K.J."/>
            <person name="Tettelin H."/>
            <person name="Glass J.I."/>
            <person name="Rusch D."/>
            <person name="Podicherti R."/>
            <person name="Tsui H.-C.T."/>
            <person name="Winkler M.E."/>
        </authorList>
    </citation>
    <scope>NUCLEOTIDE SEQUENCE</scope>
</reference>
<evidence type="ECO:0000256" key="3">
    <source>
        <dbReference type="ARBA" id="ARBA00022729"/>
    </source>
</evidence>
<protein>
    <recommendedName>
        <fullName evidence="7">Peptidase S10 serine carboxypeptidase</fullName>
    </recommendedName>
</protein>
<dbReference type="GO" id="GO:0006508">
    <property type="term" value="P:proteolysis"/>
    <property type="evidence" value="ECO:0007669"/>
    <property type="project" value="UniProtKB-KW"/>
</dbReference>
<organism evidence="6">
    <name type="scientific">marine metagenome</name>
    <dbReference type="NCBI Taxonomy" id="408172"/>
    <lineage>
        <taxon>unclassified sequences</taxon>
        <taxon>metagenomes</taxon>
        <taxon>ecological metagenomes</taxon>
    </lineage>
</organism>
<keyword evidence="2" id="KW-0645">Protease</keyword>
<evidence type="ECO:0000256" key="4">
    <source>
        <dbReference type="ARBA" id="ARBA00022801"/>
    </source>
</evidence>
<dbReference type="Gene3D" id="3.40.50.1820">
    <property type="entry name" value="alpha/beta hydrolase"/>
    <property type="match status" value="1"/>
</dbReference>
<keyword evidence="3" id="KW-0732">Signal</keyword>
<accession>A0A381W247</accession>
<evidence type="ECO:0000256" key="5">
    <source>
        <dbReference type="ARBA" id="ARBA00023180"/>
    </source>
</evidence>
<gene>
    <name evidence="6" type="ORF">METZ01_LOCUS99480</name>
</gene>
<evidence type="ECO:0008006" key="7">
    <source>
        <dbReference type="Google" id="ProtNLM"/>
    </source>
</evidence>
<evidence type="ECO:0000313" key="6">
    <source>
        <dbReference type="EMBL" id="SVA46626.1"/>
    </source>
</evidence>
<dbReference type="PANTHER" id="PTHR11802:SF3">
    <property type="entry name" value="RETINOID-INDUCIBLE SERINE CARBOXYPEPTIDASE"/>
    <property type="match status" value="1"/>
</dbReference>
<dbReference type="SUPFAM" id="SSF53474">
    <property type="entry name" value="alpha/beta-Hydrolases"/>
    <property type="match status" value="1"/>
</dbReference>
<evidence type="ECO:0000256" key="2">
    <source>
        <dbReference type="ARBA" id="ARBA00022670"/>
    </source>
</evidence>